<dbReference type="Gene3D" id="3.30.420.10">
    <property type="entry name" value="Ribonuclease H-like superfamily/Ribonuclease H"/>
    <property type="match status" value="1"/>
</dbReference>
<keyword evidence="4" id="KW-0540">Nuclease</keyword>
<comment type="caution">
    <text evidence="10">The sequence shown here is derived from an EMBL/GenBank/DDBJ whole genome shotgun (WGS) entry which is preliminary data.</text>
</comment>
<dbReference type="Proteomes" id="UP000663852">
    <property type="component" value="Unassembled WGS sequence"/>
</dbReference>
<keyword evidence="5" id="KW-0255">Endonuclease</keyword>
<evidence type="ECO:0000313" key="10">
    <source>
        <dbReference type="EMBL" id="CAF1394578.1"/>
    </source>
</evidence>
<evidence type="ECO:0000256" key="2">
    <source>
        <dbReference type="ARBA" id="ARBA00022679"/>
    </source>
</evidence>
<dbReference type="EMBL" id="CAJNOJ010000317">
    <property type="protein sequence ID" value="CAF1394578.1"/>
    <property type="molecule type" value="Genomic_DNA"/>
</dbReference>
<dbReference type="GO" id="GO:0003676">
    <property type="term" value="F:nucleic acid binding"/>
    <property type="evidence" value="ECO:0007669"/>
    <property type="project" value="InterPro"/>
</dbReference>
<dbReference type="SUPFAM" id="SSF53098">
    <property type="entry name" value="Ribonuclease H-like"/>
    <property type="match status" value="1"/>
</dbReference>
<keyword evidence="12" id="KW-1185">Reference proteome</keyword>
<dbReference type="Pfam" id="PF00078">
    <property type="entry name" value="RVT_1"/>
    <property type="match status" value="1"/>
</dbReference>
<dbReference type="Gene3D" id="3.30.70.270">
    <property type="match status" value="2"/>
</dbReference>
<dbReference type="PROSITE" id="PS50994">
    <property type="entry name" value="INTEGRASE"/>
    <property type="match status" value="1"/>
</dbReference>
<dbReference type="SUPFAM" id="SSF56672">
    <property type="entry name" value="DNA/RNA polymerases"/>
    <property type="match status" value="1"/>
</dbReference>
<dbReference type="SUPFAM" id="SSF50630">
    <property type="entry name" value="Acid proteases"/>
    <property type="match status" value="1"/>
</dbReference>
<dbReference type="Pfam" id="PF00665">
    <property type="entry name" value="rve"/>
    <property type="match status" value="1"/>
</dbReference>
<dbReference type="GO" id="GO:0003964">
    <property type="term" value="F:RNA-directed DNA polymerase activity"/>
    <property type="evidence" value="ECO:0007669"/>
    <property type="project" value="UniProtKB-KW"/>
</dbReference>
<feature type="domain" description="Reverse transcriptase" evidence="8">
    <location>
        <begin position="317"/>
        <end position="496"/>
    </location>
</feature>
<dbReference type="CDD" id="cd01647">
    <property type="entry name" value="RT_LTR"/>
    <property type="match status" value="1"/>
</dbReference>
<dbReference type="Gene3D" id="2.40.70.10">
    <property type="entry name" value="Acid Proteases"/>
    <property type="match status" value="1"/>
</dbReference>
<dbReference type="PANTHER" id="PTHR37984">
    <property type="entry name" value="PROTEIN CBG26694"/>
    <property type="match status" value="1"/>
</dbReference>
<dbReference type="PROSITE" id="PS50878">
    <property type="entry name" value="RT_POL"/>
    <property type="match status" value="1"/>
</dbReference>
<proteinExistence type="predicted"/>
<dbReference type="GO" id="GO:0015074">
    <property type="term" value="P:DNA integration"/>
    <property type="evidence" value="ECO:0007669"/>
    <property type="project" value="InterPro"/>
</dbReference>
<dbReference type="InterPro" id="IPR043502">
    <property type="entry name" value="DNA/RNA_pol_sf"/>
</dbReference>
<dbReference type="InterPro" id="IPR043128">
    <property type="entry name" value="Rev_trsase/Diguanyl_cyclase"/>
</dbReference>
<evidence type="ECO:0000256" key="5">
    <source>
        <dbReference type="ARBA" id="ARBA00022759"/>
    </source>
</evidence>
<evidence type="ECO:0000313" key="12">
    <source>
        <dbReference type="Proteomes" id="UP000663828"/>
    </source>
</evidence>
<evidence type="ECO:0000259" key="9">
    <source>
        <dbReference type="PROSITE" id="PS50994"/>
    </source>
</evidence>
<dbReference type="Gene3D" id="1.10.340.70">
    <property type="match status" value="1"/>
</dbReference>
<reference evidence="10" key="1">
    <citation type="submission" date="2021-02" db="EMBL/GenBank/DDBJ databases">
        <authorList>
            <person name="Nowell W R."/>
        </authorList>
    </citation>
    <scope>NUCLEOTIDE SEQUENCE</scope>
</reference>
<evidence type="ECO:0000313" key="11">
    <source>
        <dbReference type="EMBL" id="CAF1534567.1"/>
    </source>
</evidence>
<evidence type="ECO:0000256" key="3">
    <source>
        <dbReference type="ARBA" id="ARBA00022695"/>
    </source>
</evidence>
<dbReference type="Pfam" id="PF17921">
    <property type="entry name" value="Integrase_H2C2"/>
    <property type="match status" value="1"/>
</dbReference>
<gene>
    <name evidence="10" type="ORF">EDS130_LOCUS35662</name>
    <name evidence="11" type="ORF">XAT740_LOCUS41725</name>
</gene>
<dbReference type="InterPro" id="IPR001584">
    <property type="entry name" value="Integrase_cat-core"/>
</dbReference>
<dbReference type="InterPro" id="IPR021109">
    <property type="entry name" value="Peptidase_aspartic_dom_sf"/>
</dbReference>
<sequence>MQAMIDTGATTSLISQAALNRIPNTESKPSRAVATLGDGKTRILVNGIVELDIMVKNIKTMISFLVVEALGAEVILGLDWCTLNNVNVNVGQRQVEMNIRQSEMVSVPFLENGSIDACVATDVELLPHHEHMVKMQVPISNAMIVSFLSNYKTCSKLKIEVPDALVEIKDFTFYMLVSNCSKNVHRLTKNTKLGIITYQSQDDLTYKFNTFDEFFTTPETKKVHMITLDQQNKHDSPSLDKVLEGLVNHIHDLQHRKDFLEILQRNRRSFDTSKMTKANTRIHHTINTGDHPPISTRPYYKTVQQRKTMHEEIGKLVDQGILRKSTSPWSSPALLKQKPDGSYRFLVDFRRLNAISKKDSYPQPSAEEMLHRLAGHKYFTKLDLRSGYFQIPIQESDIPKTAIITQDGLYEFTVLAQGLMNAPPTFQRVMNELLANGRWDYVVVYLDDILVFSKTIEEHKKHVDDVISTLHQVNFQVSPPKCFIAVETVEFLSHIVTGEMVKPSPEKIKAVVDMAPPKTLSQANKFIGKINYYRKFIHDFARIAAPIHQVTNKTRTKRNEFRWGDEQQHAFNEFKTILTTAPLFLDFPDRSVPFILSTDASDIRIAGILKQHTVNGLKICYYKSRLLSDTERRYSATEREALAIYWCLSELRNYIGDSELIIETDHKPLANMHKKKTYGNKRIDSWLLKLQDLLPQINEIKYRRGIDNAGPDYLTRCDIDETNSDNTKLNAITRSMTRADGQNNISKPNPTIDTTNMARSVVKLNKPINDLSVENIKVEQINDENIQLIISKIRAKKPTDNFIIHNELLYRLVVKKKTGVKSRVLYLPKSLVGDMLKLYHDHPMSGHFGVGRTLHKVRTKFWWPNMRQSIEHYISSCRLCSQFNIVRSKPEGHLRSFEPPAEVFQVMHMDFWGPVPTSSQGNRYVIVLTDNLSKYVMARATSDNTAITTAEFIVNDFILVHGAPERIITDNGVHFNNALMETIAQSMNINHAFSAVYHPATNGQVERFNATFCTQLAKYYNENTSDWDEYLQSIVYAYNTGIHSTTGYPPYELAFGRKQKSPFDSNSRDITFTKPNEFYEYLRKTRRILMNAARVAIRRHQNTTRQRYNKNRKDASYDLGDLVFLKVCTSRQKLDERWTGPWQVIDKKGEQHYLIQLDGEEKTTWAHINQLKPLVERAM</sequence>
<accession>A0A815KED1</accession>
<dbReference type="AlphaFoldDB" id="A0A815KED1"/>
<feature type="domain" description="Integrase catalytic" evidence="9">
    <location>
        <begin position="895"/>
        <end position="1058"/>
    </location>
</feature>
<dbReference type="OrthoDB" id="775972at2759"/>
<dbReference type="FunFam" id="3.30.70.270:FF:000020">
    <property type="entry name" value="Transposon Tf2-6 polyprotein-like Protein"/>
    <property type="match status" value="1"/>
</dbReference>
<keyword evidence="7" id="KW-0695">RNA-directed DNA polymerase</keyword>
<dbReference type="Gene3D" id="3.10.10.10">
    <property type="entry name" value="HIV Type 1 Reverse Transcriptase, subunit A, domain 1"/>
    <property type="match status" value="1"/>
</dbReference>
<dbReference type="Gene3D" id="2.30.30.850">
    <property type="match status" value="1"/>
</dbReference>
<name>A0A815KED1_ADIRI</name>
<dbReference type="GO" id="GO:0006508">
    <property type="term" value="P:proteolysis"/>
    <property type="evidence" value="ECO:0007669"/>
    <property type="project" value="InterPro"/>
</dbReference>
<dbReference type="CDD" id="cd00303">
    <property type="entry name" value="retropepsin_like"/>
    <property type="match status" value="1"/>
</dbReference>
<evidence type="ECO:0000256" key="1">
    <source>
        <dbReference type="ARBA" id="ARBA00012493"/>
    </source>
</evidence>
<dbReference type="InterPro" id="IPR050951">
    <property type="entry name" value="Retrovirus_Pol_polyprotein"/>
</dbReference>
<evidence type="ECO:0000256" key="4">
    <source>
        <dbReference type="ARBA" id="ARBA00022722"/>
    </source>
</evidence>
<dbReference type="GO" id="GO:0004519">
    <property type="term" value="F:endonuclease activity"/>
    <property type="evidence" value="ECO:0007669"/>
    <property type="project" value="UniProtKB-KW"/>
</dbReference>
<dbReference type="FunFam" id="3.30.420.10:FF:000032">
    <property type="entry name" value="Retrovirus-related Pol polyprotein from transposon 297-like Protein"/>
    <property type="match status" value="1"/>
</dbReference>
<dbReference type="Pfam" id="PF13975">
    <property type="entry name" value="gag-asp_proteas"/>
    <property type="match status" value="1"/>
</dbReference>
<evidence type="ECO:0000256" key="6">
    <source>
        <dbReference type="ARBA" id="ARBA00022801"/>
    </source>
</evidence>
<evidence type="ECO:0000313" key="13">
    <source>
        <dbReference type="Proteomes" id="UP000663852"/>
    </source>
</evidence>
<dbReference type="FunFam" id="1.10.340.70:FF:000001">
    <property type="entry name" value="Retrovirus-related Pol polyprotein from transposon gypsy-like Protein"/>
    <property type="match status" value="1"/>
</dbReference>
<dbReference type="PROSITE" id="PS00141">
    <property type="entry name" value="ASP_PROTEASE"/>
    <property type="match status" value="1"/>
</dbReference>
<protein>
    <recommendedName>
        <fullName evidence="1">RNA-directed DNA polymerase</fullName>
        <ecNumber evidence="1">2.7.7.49</ecNumber>
    </recommendedName>
</protein>
<dbReference type="InterPro" id="IPR041588">
    <property type="entry name" value="Integrase_H2C2"/>
</dbReference>
<dbReference type="Pfam" id="PF17917">
    <property type="entry name" value="RT_RNaseH"/>
    <property type="match status" value="1"/>
</dbReference>
<dbReference type="InterPro" id="IPR001969">
    <property type="entry name" value="Aspartic_peptidase_AS"/>
</dbReference>
<dbReference type="CDD" id="cd09274">
    <property type="entry name" value="RNase_HI_RT_Ty3"/>
    <property type="match status" value="1"/>
</dbReference>
<dbReference type="EMBL" id="CAJNOR010004908">
    <property type="protein sequence ID" value="CAF1534567.1"/>
    <property type="molecule type" value="Genomic_DNA"/>
</dbReference>
<dbReference type="InterPro" id="IPR036397">
    <property type="entry name" value="RNaseH_sf"/>
</dbReference>
<keyword evidence="6" id="KW-0378">Hydrolase</keyword>
<dbReference type="InterPro" id="IPR000477">
    <property type="entry name" value="RT_dom"/>
</dbReference>
<keyword evidence="2" id="KW-0808">Transferase</keyword>
<dbReference type="GO" id="GO:0004190">
    <property type="term" value="F:aspartic-type endopeptidase activity"/>
    <property type="evidence" value="ECO:0007669"/>
    <property type="project" value="InterPro"/>
</dbReference>
<dbReference type="InterPro" id="IPR012337">
    <property type="entry name" value="RNaseH-like_sf"/>
</dbReference>
<dbReference type="Proteomes" id="UP000663828">
    <property type="component" value="Unassembled WGS sequence"/>
</dbReference>
<dbReference type="EC" id="2.7.7.49" evidence="1"/>
<dbReference type="InterPro" id="IPR041373">
    <property type="entry name" value="RT_RNaseH"/>
</dbReference>
<organism evidence="10 13">
    <name type="scientific">Adineta ricciae</name>
    <name type="common">Rotifer</name>
    <dbReference type="NCBI Taxonomy" id="249248"/>
    <lineage>
        <taxon>Eukaryota</taxon>
        <taxon>Metazoa</taxon>
        <taxon>Spiralia</taxon>
        <taxon>Gnathifera</taxon>
        <taxon>Rotifera</taxon>
        <taxon>Eurotatoria</taxon>
        <taxon>Bdelloidea</taxon>
        <taxon>Adinetida</taxon>
        <taxon>Adinetidae</taxon>
        <taxon>Adineta</taxon>
    </lineage>
</organism>
<evidence type="ECO:0000259" key="8">
    <source>
        <dbReference type="PROSITE" id="PS50878"/>
    </source>
</evidence>
<evidence type="ECO:0000256" key="7">
    <source>
        <dbReference type="ARBA" id="ARBA00022918"/>
    </source>
</evidence>
<keyword evidence="3" id="KW-0548">Nucleotidyltransferase</keyword>
<dbReference type="PANTHER" id="PTHR37984:SF5">
    <property type="entry name" value="PROTEIN NYNRIN-LIKE"/>
    <property type="match status" value="1"/>
</dbReference>